<evidence type="ECO:0000256" key="4">
    <source>
        <dbReference type="ARBA" id="ARBA00022917"/>
    </source>
</evidence>
<evidence type="ECO:0000256" key="5">
    <source>
        <dbReference type="ARBA" id="ARBA00023146"/>
    </source>
</evidence>
<protein>
    <submittedName>
        <fullName evidence="7">Isoleucyl-tRNA synthetase</fullName>
    </submittedName>
</protein>
<dbReference type="GO" id="GO:0004822">
    <property type="term" value="F:isoleucine-tRNA ligase activity"/>
    <property type="evidence" value="ECO:0007669"/>
    <property type="project" value="InterPro"/>
</dbReference>
<dbReference type="Pfam" id="PF08264">
    <property type="entry name" value="Anticodon_1"/>
    <property type="match status" value="1"/>
</dbReference>
<accession>A0A0G0UL48</accession>
<feature type="non-terminal residue" evidence="7">
    <location>
        <position position="1"/>
    </location>
</feature>
<evidence type="ECO:0000256" key="2">
    <source>
        <dbReference type="ARBA" id="ARBA00022741"/>
    </source>
</evidence>
<dbReference type="GO" id="GO:0000049">
    <property type="term" value="F:tRNA binding"/>
    <property type="evidence" value="ECO:0007669"/>
    <property type="project" value="InterPro"/>
</dbReference>
<reference evidence="7 8" key="1">
    <citation type="journal article" date="2015" name="Nature">
        <title>rRNA introns, odd ribosomes, and small enigmatic genomes across a large radiation of phyla.</title>
        <authorList>
            <person name="Brown C.T."/>
            <person name="Hug L.A."/>
            <person name="Thomas B.C."/>
            <person name="Sharon I."/>
            <person name="Castelle C.J."/>
            <person name="Singh A."/>
            <person name="Wilkins M.J."/>
            <person name="Williams K.H."/>
            <person name="Banfield J.F."/>
        </authorList>
    </citation>
    <scope>NUCLEOTIDE SEQUENCE [LARGE SCALE GENOMIC DNA]</scope>
</reference>
<sequence length="270" mass="31211">GADVMRWTFVTHQPYDNLLMGYKTTDETRRRFHIILWNVYNFYITYANLHPSQGPESVLDHWIIARLNKTISQITTSLDAYDPFTSSHALENLLSDISLWYVRRSRNRPDCLPTLHTLLVTFVQLLAPFNPFISESIYRNLTGQESVHLSDWPKAKKLSKEDLQLIEDMKLVRKIVELGLSQRKTAGVKVRQPLRLATVTSLSLSDDLTQLIKDELNIKNIKWEKGDELSVVLGLNLDSELIAEGQMREIARQVKGKCVKSPVRFRIYEN</sequence>
<dbReference type="InterPro" id="IPR033709">
    <property type="entry name" value="Anticodon_Ile_ABEc"/>
</dbReference>
<keyword evidence="5 7" id="KW-0030">Aminoacyl-tRNA synthetase</keyword>
<dbReference type="InterPro" id="IPR023586">
    <property type="entry name" value="Ile-tRNA-ligase_type2"/>
</dbReference>
<evidence type="ECO:0000256" key="1">
    <source>
        <dbReference type="ARBA" id="ARBA00022598"/>
    </source>
</evidence>
<dbReference type="SUPFAM" id="SSF47323">
    <property type="entry name" value="Anticodon-binding domain of a subclass of class I aminoacyl-tRNA synthetases"/>
    <property type="match status" value="1"/>
</dbReference>
<evidence type="ECO:0000313" key="8">
    <source>
        <dbReference type="Proteomes" id="UP000033918"/>
    </source>
</evidence>
<evidence type="ECO:0000313" key="7">
    <source>
        <dbReference type="EMBL" id="KKR88241.1"/>
    </source>
</evidence>
<comment type="caution">
    <text evidence="7">The sequence shown here is derived from an EMBL/GenBank/DDBJ whole genome shotgun (WGS) entry which is preliminary data.</text>
</comment>
<dbReference type="GO" id="GO:0006428">
    <property type="term" value="P:isoleucyl-tRNA aminoacylation"/>
    <property type="evidence" value="ECO:0007669"/>
    <property type="project" value="TreeGrafter"/>
</dbReference>
<dbReference type="PANTHER" id="PTHR42780">
    <property type="entry name" value="SOLEUCYL-TRNA SYNTHETASE"/>
    <property type="match status" value="1"/>
</dbReference>
<dbReference type="AlphaFoldDB" id="A0A0G0UL48"/>
<name>A0A0G0UL48_9BACT</name>
<keyword evidence="3" id="KW-0067">ATP-binding</keyword>
<dbReference type="GO" id="GO:0005524">
    <property type="term" value="F:ATP binding"/>
    <property type="evidence" value="ECO:0007669"/>
    <property type="project" value="UniProtKB-KW"/>
</dbReference>
<keyword evidence="4" id="KW-0648">Protein biosynthesis</keyword>
<evidence type="ECO:0000259" key="6">
    <source>
        <dbReference type="Pfam" id="PF08264"/>
    </source>
</evidence>
<dbReference type="PANTHER" id="PTHR42780:SF1">
    <property type="entry name" value="ISOLEUCINE--TRNA LIGASE, CYTOPLASMIC"/>
    <property type="match status" value="1"/>
</dbReference>
<feature type="domain" description="Methionyl/Valyl/Leucyl/Isoleucyl-tRNA synthetase anticodon-binding" evidence="6">
    <location>
        <begin position="60"/>
        <end position="196"/>
    </location>
</feature>
<evidence type="ECO:0000256" key="3">
    <source>
        <dbReference type="ARBA" id="ARBA00022840"/>
    </source>
</evidence>
<keyword evidence="1" id="KW-0436">Ligase</keyword>
<dbReference type="InterPro" id="IPR009080">
    <property type="entry name" value="tRNAsynth_Ia_anticodon-bd"/>
</dbReference>
<dbReference type="CDD" id="cd07961">
    <property type="entry name" value="Anticodon_Ia_Ile_ABEc"/>
    <property type="match status" value="1"/>
</dbReference>
<keyword evidence="2" id="KW-0547">Nucleotide-binding</keyword>
<proteinExistence type="predicted"/>
<dbReference type="Gene3D" id="1.10.730.10">
    <property type="entry name" value="Isoleucyl-tRNA Synthetase, Domain 1"/>
    <property type="match status" value="1"/>
</dbReference>
<dbReference type="Proteomes" id="UP000033918">
    <property type="component" value="Unassembled WGS sequence"/>
</dbReference>
<organism evidence="7 8">
    <name type="scientific">Candidatus Wolfebacteria bacterium GW2011_GWB1_41_12</name>
    <dbReference type="NCBI Taxonomy" id="1619006"/>
    <lineage>
        <taxon>Bacteria</taxon>
        <taxon>Candidatus Wolfeibacteriota</taxon>
    </lineage>
</organism>
<dbReference type="EMBL" id="LCAK01000013">
    <property type="protein sequence ID" value="KKR88241.1"/>
    <property type="molecule type" value="Genomic_DNA"/>
</dbReference>
<gene>
    <name evidence="7" type="ORF">UU38_C0013G0008</name>
</gene>
<dbReference type="InterPro" id="IPR013155">
    <property type="entry name" value="M/V/L/I-tRNA-synth_anticd-bd"/>
</dbReference>